<keyword evidence="19" id="KW-1185">Reference proteome</keyword>
<keyword evidence="3" id="KW-0808">Transferase</keyword>
<evidence type="ECO:0000313" key="18">
    <source>
        <dbReference type="EMBL" id="MBT1698195.1"/>
    </source>
</evidence>
<feature type="transmembrane region" description="Helical" evidence="17">
    <location>
        <begin position="109"/>
        <end position="132"/>
    </location>
</feature>
<evidence type="ECO:0000256" key="5">
    <source>
        <dbReference type="ARBA" id="ARBA00022960"/>
    </source>
</evidence>
<name>A0AAP2DKU9_9BACT</name>
<evidence type="ECO:0000313" key="19">
    <source>
        <dbReference type="Proteomes" id="UP001319200"/>
    </source>
</evidence>
<evidence type="ECO:0000256" key="9">
    <source>
        <dbReference type="ARBA" id="ARBA00032370"/>
    </source>
</evidence>
<evidence type="ECO:0000256" key="3">
    <source>
        <dbReference type="ARBA" id="ARBA00022679"/>
    </source>
</evidence>
<dbReference type="GO" id="GO:0032153">
    <property type="term" value="C:cell division site"/>
    <property type="evidence" value="ECO:0007669"/>
    <property type="project" value="TreeGrafter"/>
</dbReference>
<dbReference type="PANTHER" id="PTHR30474">
    <property type="entry name" value="CELL CYCLE PROTEIN"/>
    <property type="match status" value="1"/>
</dbReference>
<evidence type="ECO:0000256" key="8">
    <source>
        <dbReference type="ARBA" id="ARBA00023136"/>
    </source>
</evidence>
<evidence type="ECO:0000256" key="17">
    <source>
        <dbReference type="SAM" id="Phobius"/>
    </source>
</evidence>
<dbReference type="EMBL" id="JAHESF010000013">
    <property type="protein sequence ID" value="MBT1698195.1"/>
    <property type="molecule type" value="Genomic_DNA"/>
</dbReference>
<evidence type="ECO:0000256" key="1">
    <source>
        <dbReference type="ARBA" id="ARBA00004141"/>
    </source>
</evidence>
<keyword evidence="7 17" id="KW-1133">Transmembrane helix</keyword>
<dbReference type="InterPro" id="IPR001182">
    <property type="entry name" value="FtsW/RodA"/>
</dbReference>
<evidence type="ECO:0000256" key="10">
    <source>
        <dbReference type="ARBA" id="ARBA00033270"/>
    </source>
</evidence>
<dbReference type="RefSeq" id="WP_254164114.1">
    <property type="nucleotide sequence ID" value="NZ_JAHESF010000013.1"/>
</dbReference>
<evidence type="ECO:0000256" key="14">
    <source>
        <dbReference type="ARBA" id="ARBA00044770"/>
    </source>
</evidence>
<evidence type="ECO:0000256" key="7">
    <source>
        <dbReference type="ARBA" id="ARBA00022989"/>
    </source>
</evidence>
<protein>
    <recommendedName>
        <fullName evidence="12">Probable peptidoglycan glycosyltransferase FtsW</fullName>
        <ecNumber evidence="14">2.4.99.28</ecNumber>
    </recommendedName>
    <alternativeName>
        <fullName evidence="13">Cell division protein FtsW</fullName>
    </alternativeName>
    <alternativeName>
        <fullName evidence="10">Cell wall polymerase</fullName>
    </alternativeName>
    <alternativeName>
        <fullName evidence="9">Peptidoglycan polymerase</fullName>
    </alternativeName>
</protein>
<feature type="transmembrane region" description="Helical" evidence="17">
    <location>
        <begin position="152"/>
        <end position="184"/>
    </location>
</feature>
<keyword evidence="2" id="KW-0328">Glycosyltransferase</keyword>
<dbReference type="EC" id="2.4.99.28" evidence="14"/>
<organism evidence="18 19">
    <name type="scientific">Chryseosolibacter histidini</name>
    <dbReference type="NCBI Taxonomy" id="2782349"/>
    <lineage>
        <taxon>Bacteria</taxon>
        <taxon>Pseudomonadati</taxon>
        <taxon>Bacteroidota</taxon>
        <taxon>Cytophagia</taxon>
        <taxon>Cytophagales</taxon>
        <taxon>Chryseotaleaceae</taxon>
        <taxon>Chryseosolibacter</taxon>
    </lineage>
</organism>
<proteinExistence type="inferred from homology"/>
<evidence type="ECO:0000256" key="16">
    <source>
        <dbReference type="SAM" id="MobiDB-lite"/>
    </source>
</evidence>
<evidence type="ECO:0000256" key="12">
    <source>
        <dbReference type="ARBA" id="ARBA00041185"/>
    </source>
</evidence>
<dbReference type="GO" id="GO:0008955">
    <property type="term" value="F:peptidoglycan glycosyltransferase activity"/>
    <property type="evidence" value="ECO:0007669"/>
    <property type="project" value="UniProtKB-EC"/>
</dbReference>
<dbReference type="GO" id="GO:0008360">
    <property type="term" value="P:regulation of cell shape"/>
    <property type="evidence" value="ECO:0007669"/>
    <property type="project" value="UniProtKB-KW"/>
</dbReference>
<dbReference type="GO" id="GO:0009252">
    <property type="term" value="P:peptidoglycan biosynthetic process"/>
    <property type="evidence" value="ECO:0007669"/>
    <property type="project" value="UniProtKB-KW"/>
</dbReference>
<feature type="transmembrane region" description="Helical" evidence="17">
    <location>
        <begin position="51"/>
        <end position="70"/>
    </location>
</feature>
<sequence>MKKVKEWADNNLQGDRVIWAVVFALSMISILVVYSSIGTLAFKKTVSPEFFLFKHTLHVVIGLTAMWFAHKVDYRYYSRLSRLALWVSIPLLIYTFVNGTTVNNAARWIEVPLVGSFQPSDFASLALIVNLASMLSKRQQNIDDIKESLIPILFWCGVICGLIALTNMSTAILLLITCMLIMFIGRVPTKYLAMLLFVGVLFGALAFKFGVRGGTMVSRIKDFAAFVQGEKEPQFQAKHGYIAIATGGVTGKGPGNSDQRNILPNPFADFIFAILIEEYGMIGGIVVVALYLLLLHRGMKAAYNSERAFGGLLSAGLCFDLVCQAMVNMGVVVGLGPITGQPLPLISMGGTSMVFTGLALGIVLSVSRGEQDQPWQKQPVNGEAKENTKENTKENKNVSTAQAA</sequence>
<feature type="transmembrane region" description="Helical" evidence="17">
    <location>
        <begin position="191"/>
        <end position="211"/>
    </location>
</feature>
<evidence type="ECO:0000256" key="6">
    <source>
        <dbReference type="ARBA" id="ARBA00022984"/>
    </source>
</evidence>
<feature type="transmembrane region" description="Helical" evidence="17">
    <location>
        <begin position="345"/>
        <end position="367"/>
    </location>
</feature>
<comment type="caution">
    <text evidence="18">The sequence shown here is derived from an EMBL/GenBank/DDBJ whole genome shotgun (WGS) entry which is preliminary data.</text>
</comment>
<comment type="similarity">
    <text evidence="11">Belongs to the SEDS family. FtsW subfamily.</text>
</comment>
<keyword evidence="8 17" id="KW-0472">Membrane</keyword>
<dbReference type="Pfam" id="PF01098">
    <property type="entry name" value="FTSW_RODA_SPOVE"/>
    <property type="match status" value="1"/>
</dbReference>
<keyword evidence="5" id="KW-0133">Cell shape</keyword>
<dbReference type="Proteomes" id="UP001319200">
    <property type="component" value="Unassembled WGS sequence"/>
</dbReference>
<evidence type="ECO:0000256" key="13">
    <source>
        <dbReference type="ARBA" id="ARBA00041418"/>
    </source>
</evidence>
<dbReference type="GO" id="GO:0051301">
    <property type="term" value="P:cell division"/>
    <property type="evidence" value="ECO:0007669"/>
    <property type="project" value="InterPro"/>
</dbReference>
<dbReference type="GO" id="GO:0015648">
    <property type="term" value="F:lipid-linked peptidoglycan transporter activity"/>
    <property type="evidence" value="ECO:0007669"/>
    <property type="project" value="TreeGrafter"/>
</dbReference>
<feature type="transmembrane region" description="Helical" evidence="17">
    <location>
        <begin position="17"/>
        <end position="42"/>
    </location>
</feature>
<feature type="region of interest" description="Disordered" evidence="16">
    <location>
        <begin position="370"/>
        <end position="404"/>
    </location>
</feature>
<dbReference type="GO" id="GO:0005886">
    <property type="term" value="C:plasma membrane"/>
    <property type="evidence" value="ECO:0007669"/>
    <property type="project" value="TreeGrafter"/>
</dbReference>
<dbReference type="AlphaFoldDB" id="A0AAP2DKU9"/>
<comment type="subcellular location">
    <subcellularLocation>
        <location evidence="1">Membrane</location>
        <topology evidence="1">Multi-pass membrane protein</topology>
    </subcellularLocation>
</comment>
<feature type="transmembrane region" description="Helical" evidence="17">
    <location>
        <begin position="76"/>
        <end position="97"/>
    </location>
</feature>
<feature type="compositionally biased region" description="Basic and acidic residues" evidence="16">
    <location>
        <begin position="383"/>
        <end position="396"/>
    </location>
</feature>
<evidence type="ECO:0000256" key="15">
    <source>
        <dbReference type="ARBA" id="ARBA00049902"/>
    </source>
</evidence>
<gene>
    <name evidence="18" type="ORF">KK083_14985</name>
</gene>
<reference evidence="18 19" key="1">
    <citation type="submission" date="2021-05" db="EMBL/GenBank/DDBJ databases">
        <title>A Polyphasic approach of four new species of the genus Ohtaekwangia: Ohtaekwangia histidinii sp. nov., Ohtaekwangia cretensis sp. nov., Ohtaekwangia indiensis sp. nov., Ohtaekwangia reichenbachii sp. nov. from diverse environment.</title>
        <authorList>
            <person name="Octaviana S."/>
        </authorList>
    </citation>
    <scope>NUCLEOTIDE SEQUENCE [LARGE SCALE GENOMIC DNA]</scope>
    <source>
        <strain evidence="18 19">PWU4</strain>
    </source>
</reference>
<evidence type="ECO:0000256" key="11">
    <source>
        <dbReference type="ARBA" id="ARBA00038053"/>
    </source>
</evidence>
<dbReference type="PANTHER" id="PTHR30474:SF2">
    <property type="entry name" value="PEPTIDOGLYCAN GLYCOSYLTRANSFERASE FTSW-RELATED"/>
    <property type="match status" value="1"/>
</dbReference>
<comment type="catalytic activity">
    <reaction evidence="15">
        <text>[GlcNAc-(1-&gt;4)-Mur2Ac(oyl-L-Ala-gamma-D-Glu-L-Lys-D-Ala-D-Ala)](n)-di-trans,octa-cis-undecaprenyl diphosphate + beta-D-GlcNAc-(1-&gt;4)-Mur2Ac(oyl-L-Ala-gamma-D-Glu-L-Lys-D-Ala-D-Ala)-di-trans,octa-cis-undecaprenyl diphosphate = [GlcNAc-(1-&gt;4)-Mur2Ac(oyl-L-Ala-gamma-D-Glu-L-Lys-D-Ala-D-Ala)](n+1)-di-trans,octa-cis-undecaprenyl diphosphate + di-trans,octa-cis-undecaprenyl diphosphate + H(+)</text>
        <dbReference type="Rhea" id="RHEA:23708"/>
        <dbReference type="Rhea" id="RHEA-COMP:9602"/>
        <dbReference type="Rhea" id="RHEA-COMP:9603"/>
        <dbReference type="ChEBI" id="CHEBI:15378"/>
        <dbReference type="ChEBI" id="CHEBI:58405"/>
        <dbReference type="ChEBI" id="CHEBI:60033"/>
        <dbReference type="ChEBI" id="CHEBI:78435"/>
        <dbReference type="EC" id="2.4.99.28"/>
    </reaction>
</comment>
<keyword evidence="4 17" id="KW-0812">Transmembrane</keyword>
<keyword evidence="6" id="KW-0573">Peptidoglycan synthesis</keyword>
<evidence type="ECO:0000256" key="4">
    <source>
        <dbReference type="ARBA" id="ARBA00022692"/>
    </source>
</evidence>
<feature type="transmembrane region" description="Helical" evidence="17">
    <location>
        <begin position="308"/>
        <end position="333"/>
    </location>
</feature>
<evidence type="ECO:0000256" key="2">
    <source>
        <dbReference type="ARBA" id="ARBA00022676"/>
    </source>
</evidence>
<feature type="transmembrane region" description="Helical" evidence="17">
    <location>
        <begin position="270"/>
        <end position="296"/>
    </location>
</feature>
<accession>A0AAP2DKU9</accession>